<accession>A0A1G2S7U1</accession>
<evidence type="ECO:0000313" key="1">
    <source>
        <dbReference type="EMBL" id="OHA81126.1"/>
    </source>
</evidence>
<gene>
    <name evidence="1" type="ORF">A2675_00910</name>
</gene>
<protein>
    <submittedName>
        <fullName evidence="1">Uncharacterized protein</fullName>
    </submittedName>
</protein>
<reference evidence="1 2" key="1">
    <citation type="journal article" date="2016" name="Nat. Commun.">
        <title>Thousands of microbial genomes shed light on interconnected biogeochemical processes in an aquifer system.</title>
        <authorList>
            <person name="Anantharaman K."/>
            <person name="Brown C.T."/>
            <person name="Hug L.A."/>
            <person name="Sharon I."/>
            <person name="Castelle C.J."/>
            <person name="Probst A.J."/>
            <person name="Thomas B.C."/>
            <person name="Singh A."/>
            <person name="Wilkins M.J."/>
            <person name="Karaoz U."/>
            <person name="Brodie E.L."/>
            <person name="Williams K.H."/>
            <person name="Hubbard S.S."/>
            <person name="Banfield J.F."/>
        </authorList>
    </citation>
    <scope>NUCLEOTIDE SEQUENCE [LARGE SCALE GENOMIC DNA]</scope>
</reference>
<organism evidence="1 2">
    <name type="scientific">Candidatus Yonathbacteria bacterium RIFCSPHIGHO2_01_FULL_51_10</name>
    <dbReference type="NCBI Taxonomy" id="1802723"/>
    <lineage>
        <taxon>Bacteria</taxon>
        <taxon>Candidatus Yonathiibacteriota</taxon>
    </lineage>
</organism>
<dbReference type="STRING" id="1802723.A2675_00910"/>
<dbReference type="EMBL" id="MHUS01000014">
    <property type="protein sequence ID" value="OHA81126.1"/>
    <property type="molecule type" value="Genomic_DNA"/>
</dbReference>
<evidence type="ECO:0000313" key="2">
    <source>
        <dbReference type="Proteomes" id="UP000176997"/>
    </source>
</evidence>
<sequence>MDTPIEARGYEVLATKQRDQGSLALLCGVNGAHDCRAAFFNVYPPANFKEVKLPDGRLILAPAVKQVIVGNSNKMEFVPPKK</sequence>
<dbReference type="Proteomes" id="UP000176997">
    <property type="component" value="Unassembled WGS sequence"/>
</dbReference>
<comment type="caution">
    <text evidence="1">The sequence shown here is derived from an EMBL/GenBank/DDBJ whole genome shotgun (WGS) entry which is preliminary data.</text>
</comment>
<proteinExistence type="predicted"/>
<dbReference type="AlphaFoldDB" id="A0A1G2S7U1"/>
<name>A0A1G2S7U1_9BACT</name>